<dbReference type="GO" id="GO:1990281">
    <property type="term" value="C:efflux pump complex"/>
    <property type="evidence" value="ECO:0007669"/>
    <property type="project" value="TreeGrafter"/>
</dbReference>
<sequence length="427" mass="45876">MSSTSPSPTLPNVKAGSLRDELSSLRIDRSQARRSSPLALLAWGLLLLAILGAIGAAGYVALKDQLFPLPEVAVDSVRVMTLGQLKTELTATGYLESRWQAAVGAKVPGRIAEIPVEEGTEVKAGDVLAELEHADLDAMLESRKVAVALAEAQVAEAKFNAEQSQRDFNREQDVFKRNAGTKAALEKAQTTRDANKTILQAREASVAAAKNAVKEAEEAIRNMFIYAPFDGTVVTKDAEKGESIMPGGMGASSGRGSVITLAKLDELEVDTDVKEDYLGQIRKGQPTEVVVDAVPDHRYRGKLREIIPMGDRTRGIVKVKVAILNPDERLFPELSATVFFLPDQKEGDANQSERKGIFAPVTAIQGEGEEKFAWVLEGDRVRKVSVTTKGDADGGLIEMASPFKGGEMLVTSPPPGLKEGAQVKMAE</sequence>
<dbReference type="Proteomes" id="UP000326837">
    <property type="component" value="Chromosome"/>
</dbReference>
<keyword evidence="2" id="KW-0812">Transmembrane</keyword>
<reference evidence="6" key="1">
    <citation type="submission" date="2019-10" db="EMBL/GenBank/DDBJ databases">
        <title>Lacipirellula parvula gen. nov., sp. nov., representing a lineage of planctomycetes widespread in freshwater anoxic habitats, and description of the family Lacipirellulaceae.</title>
        <authorList>
            <person name="Dedysh S.N."/>
            <person name="Kulichevskaya I.S."/>
            <person name="Beletsky A.V."/>
            <person name="Rakitin A.L."/>
            <person name="Mardanov A.V."/>
            <person name="Ivanova A.A."/>
            <person name="Saltykova V.X."/>
            <person name="Rijpstra W.I.C."/>
            <person name="Sinninghe Damste J.S."/>
            <person name="Ravin N.V."/>
        </authorList>
    </citation>
    <scope>NUCLEOTIDE SEQUENCE [LARGE SCALE GENOMIC DNA]</scope>
    <source>
        <strain evidence="6">PX69</strain>
    </source>
</reference>
<dbReference type="InterPro" id="IPR058792">
    <property type="entry name" value="Beta-barrel_RND_2"/>
</dbReference>
<feature type="domain" description="CzcB-like barrel-sandwich hybrid" evidence="4">
    <location>
        <begin position="101"/>
        <end position="244"/>
    </location>
</feature>
<evidence type="ECO:0000313" key="6">
    <source>
        <dbReference type="Proteomes" id="UP000326837"/>
    </source>
</evidence>
<dbReference type="EMBL" id="AP021861">
    <property type="protein sequence ID" value="BBO31922.1"/>
    <property type="molecule type" value="Genomic_DNA"/>
</dbReference>
<keyword evidence="2" id="KW-1133">Transmembrane helix</keyword>
<evidence type="ECO:0000256" key="1">
    <source>
        <dbReference type="ARBA" id="ARBA00009477"/>
    </source>
</evidence>
<name>A0A5K7X7T8_9BACT</name>
<keyword evidence="6" id="KW-1185">Reference proteome</keyword>
<comment type="similarity">
    <text evidence="1">Belongs to the membrane fusion protein (MFP) (TC 8.A.1) family.</text>
</comment>
<keyword evidence="2" id="KW-0472">Membrane</keyword>
<protein>
    <submittedName>
        <fullName evidence="5">Uncharacterized protein</fullName>
    </submittedName>
</protein>
<dbReference type="GO" id="GO:0015562">
    <property type="term" value="F:efflux transmembrane transporter activity"/>
    <property type="evidence" value="ECO:0007669"/>
    <property type="project" value="TreeGrafter"/>
</dbReference>
<dbReference type="InterPro" id="IPR058647">
    <property type="entry name" value="BSH_CzcB-like"/>
</dbReference>
<dbReference type="NCBIfam" id="TIGR01730">
    <property type="entry name" value="RND_mfp"/>
    <property type="match status" value="1"/>
</dbReference>
<evidence type="ECO:0000256" key="2">
    <source>
        <dbReference type="SAM" id="Phobius"/>
    </source>
</evidence>
<dbReference type="PANTHER" id="PTHR30469:SF38">
    <property type="entry name" value="HLYD FAMILY SECRETION PROTEIN"/>
    <property type="match status" value="1"/>
</dbReference>
<dbReference type="InterPro" id="IPR006143">
    <property type="entry name" value="RND_pump_MFP"/>
</dbReference>
<feature type="transmembrane region" description="Helical" evidence="2">
    <location>
        <begin position="38"/>
        <end position="62"/>
    </location>
</feature>
<dbReference type="Gene3D" id="2.40.420.20">
    <property type="match status" value="1"/>
</dbReference>
<dbReference type="SUPFAM" id="SSF111369">
    <property type="entry name" value="HlyD-like secretion proteins"/>
    <property type="match status" value="1"/>
</dbReference>
<organism evidence="5 6">
    <name type="scientific">Lacipirellula parvula</name>
    <dbReference type="NCBI Taxonomy" id="2650471"/>
    <lineage>
        <taxon>Bacteria</taxon>
        <taxon>Pseudomonadati</taxon>
        <taxon>Planctomycetota</taxon>
        <taxon>Planctomycetia</taxon>
        <taxon>Pirellulales</taxon>
        <taxon>Lacipirellulaceae</taxon>
        <taxon>Lacipirellula</taxon>
    </lineage>
</organism>
<dbReference type="Gene3D" id="2.40.30.170">
    <property type="match status" value="1"/>
</dbReference>
<proteinExistence type="inferred from homology"/>
<dbReference type="RefSeq" id="WP_152097987.1">
    <property type="nucleotide sequence ID" value="NZ_AP021861.1"/>
</dbReference>
<dbReference type="Gene3D" id="1.10.287.470">
    <property type="entry name" value="Helix hairpin bin"/>
    <property type="match status" value="1"/>
</dbReference>
<gene>
    <name evidence="5" type="ORF">PLANPX_1534</name>
</gene>
<evidence type="ECO:0000313" key="5">
    <source>
        <dbReference type="EMBL" id="BBO31922.1"/>
    </source>
</evidence>
<dbReference type="KEGG" id="lpav:PLANPX_1534"/>
<accession>A0A5K7X7T8</accession>
<dbReference type="Pfam" id="PF25973">
    <property type="entry name" value="BSH_CzcB"/>
    <property type="match status" value="1"/>
</dbReference>
<dbReference type="Gene3D" id="2.40.50.100">
    <property type="match status" value="1"/>
</dbReference>
<evidence type="ECO:0000259" key="3">
    <source>
        <dbReference type="Pfam" id="PF25954"/>
    </source>
</evidence>
<feature type="domain" description="CusB-like beta-barrel" evidence="3">
    <location>
        <begin position="269"/>
        <end position="339"/>
    </location>
</feature>
<dbReference type="Pfam" id="PF25954">
    <property type="entry name" value="Beta-barrel_RND_2"/>
    <property type="match status" value="1"/>
</dbReference>
<dbReference type="PANTHER" id="PTHR30469">
    <property type="entry name" value="MULTIDRUG RESISTANCE PROTEIN MDTA"/>
    <property type="match status" value="1"/>
</dbReference>
<evidence type="ECO:0000259" key="4">
    <source>
        <dbReference type="Pfam" id="PF25973"/>
    </source>
</evidence>
<dbReference type="AlphaFoldDB" id="A0A5K7X7T8"/>